<dbReference type="InterPro" id="IPR043751">
    <property type="entry name" value="DUF5696"/>
</dbReference>
<name>A0ABS4IXD3_9BACL</name>
<dbReference type="Proteomes" id="UP001519287">
    <property type="component" value="Unassembled WGS sequence"/>
</dbReference>
<sequence length="247" mass="27891">MGYLDKVLDHDIEYFKMLGADGVTLGVDVDGNMSMGLGRSVFSDFNTNYPLSRVESRMKQQALMQKFKDASLDLRGYGSGSYAFPYVGTIDHLIDDYSYDSFSGTAVPFIQIALHGLVQYTSSYANDRQEYRKQFLRDLEYGSAPSFIFIYENAENFKDAYKLHLYSPDFRNWETDAVQEYRKMNEALGDVQDQFIVGHRTLAADVKETTYAGGKRIIVNYGSATYTSGEIAVKPLDYLIVEGSEAP</sequence>
<dbReference type="Pfam" id="PF18952">
    <property type="entry name" value="DUF5696"/>
    <property type="match status" value="1"/>
</dbReference>
<evidence type="ECO:0000313" key="2">
    <source>
        <dbReference type="Proteomes" id="UP001519287"/>
    </source>
</evidence>
<organism evidence="1 2">
    <name type="scientific">Paenibacillus eucommiae</name>
    <dbReference type="NCBI Taxonomy" id="1355755"/>
    <lineage>
        <taxon>Bacteria</taxon>
        <taxon>Bacillati</taxon>
        <taxon>Bacillota</taxon>
        <taxon>Bacilli</taxon>
        <taxon>Bacillales</taxon>
        <taxon>Paenibacillaceae</taxon>
        <taxon>Paenibacillus</taxon>
    </lineage>
</organism>
<keyword evidence="2" id="KW-1185">Reference proteome</keyword>
<proteinExistence type="predicted"/>
<protein>
    <submittedName>
        <fullName evidence="1">Uncharacterized protein</fullName>
    </submittedName>
</protein>
<dbReference type="EMBL" id="JAGGLB010000009">
    <property type="protein sequence ID" value="MBP1991666.1"/>
    <property type="molecule type" value="Genomic_DNA"/>
</dbReference>
<comment type="caution">
    <text evidence="1">The sequence shown here is derived from an EMBL/GenBank/DDBJ whole genome shotgun (WGS) entry which is preliminary data.</text>
</comment>
<gene>
    <name evidence="1" type="ORF">J2Z66_003273</name>
</gene>
<accession>A0ABS4IXD3</accession>
<reference evidence="1 2" key="1">
    <citation type="submission" date="2021-03" db="EMBL/GenBank/DDBJ databases">
        <title>Genomic Encyclopedia of Type Strains, Phase IV (KMG-IV): sequencing the most valuable type-strain genomes for metagenomic binning, comparative biology and taxonomic classification.</title>
        <authorList>
            <person name="Goeker M."/>
        </authorList>
    </citation>
    <scope>NUCLEOTIDE SEQUENCE [LARGE SCALE GENOMIC DNA]</scope>
    <source>
        <strain evidence="1 2">DSM 26048</strain>
    </source>
</reference>
<evidence type="ECO:0000313" key="1">
    <source>
        <dbReference type="EMBL" id="MBP1991666.1"/>
    </source>
</evidence>